<sequence length="80" mass="9017">MRPSLSIDWDAYGYTYNAANRMDSFSINGVVQSEYVYNAAGQQVIRRLTQEGRTLHSAMIWTVSASRNMNTIRQPGQAPC</sequence>
<evidence type="ECO:0000313" key="2">
    <source>
        <dbReference type="Proteomes" id="UP000777935"/>
    </source>
</evidence>
<accession>A0ABX2IT67</accession>
<evidence type="ECO:0000313" key="1">
    <source>
        <dbReference type="EMBL" id="NSX55520.1"/>
    </source>
</evidence>
<comment type="caution">
    <text evidence="1">The sequence shown here is derived from an EMBL/GenBank/DDBJ whole genome shotgun (WGS) entry which is preliminary data.</text>
</comment>
<name>A0ABX2IT67_9RHOB</name>
<organism evidence="1 2">
    <name type="scientific">Parasulfitobacter algicola</name>
    <dbReference type="NCBI Taxonomy" id="2614809"/>
    <lineage>
        <taxon>Bacteria</taxon>
        <taxon>Pseudomonadati</taxon>
        <taxon>Pseudomonadota</taxon>
        <taxon>Alphaproteobacteria</taxon>
        <taxon>Rhodobacterales</taxon>
        <taxon>Roseobacteraceae</taxon>
        <taxon>Parasulfitobacter</taxon>
    </lineage>
</organism>
<keyword evidence="2" id="KW-1185">Reference proteome</keyword>
<evidence type="ECO:0008006" key="3">
    <source>
        <dbReference type="Google" id="ProtNLM"/>
    </source>
</evidence>
<reference evidence="1 2" key="1">
    <citation type="submission" date="2020-06" db="EMBL/GenBank/DDBJ databases">
        <title>Sulfitobacter algicola sp. nov., isolated from green algae.</title>
        <authorList>
            <person name="Wang C."/>
        </authorList>
    </citation>
    <scope>NUCLEOTIDE SEQUENCE [LARGE SCALE GENOMIC DNA]</scope>
    <source>
        <strain evidence="1 2">1151</strain>
    </source>
</reference>
<proteinExistence type="predicted"/>
<dbReference type="RefSeq" id="WP_174138595.1">
    <property type="nucleotide sequence ID" value="NZ_JABUFE010000006.1"/>
</dbReference>
<gene>
    <name evidence="1" type="ORF">HRQ87_11960</name>
</gene>
<dbReference type="Proteomes" id="UP000777935">
    <property type="component" value="Unassembled WGS sequence"/>
</dbReference>
<dbReference type="EMBL" id="JABUFE010000006">
    <property type="protein sequence ID" value="NSX55520.1"/>
    <property type="molecule type" value="Genomic_DNA"/>
</dbReference>
<protein>
    <recommendedName>
        <fullName evidence="3">YD repeat-containing protein</fullName>
    </recommendedName>
</protein>